<dbReference type="InterPro" id="IPR032389">
    <property type="entry name" value="GspB_C"/>
</dbReference>
<dbReference type="Pfam" id="PF16537">
    <property type="entry name" value="T2SSB"/>
    <property type="match status" value="1"/>
</dbReference>
<dbReference type="EMBL" id="BAABJE010000007">
    <property type="protein sequence ID" value="GAA4791933.1"/>
    <property type="molecule type" value="Genomic_DNA"/>
</dbReference>
<feature type="domain" description="Type II secretion system protein GspB C-terminal" evidence="3">
    <location>
        <begin position="184"/>
        <end position="240"/>
    </location>
</feature>
<feature type="compositionally biased region" description="Low complexity" evidence="1">
    <location>
        <begin position="83"/>
        <end position="115"/>
    </location>
</feature>
<dbReference type="Proteomes" id="UP001499959">
    <property type="component" value="Unassembled WGS sequence"/>
</dbReference>
<proteinExistence type="predicted"/>
<keyword evidence="2" id="KW-1133">Transmembrane helix</keyword>
<sequence>MSFILDALRKSEAARRRSEAPDLFATMPQTAEPERARRTWPLWAIAGLGVLSLIAAIWLVALRPAMPPATTRVDDTQAPALEAPSPQAAAPTAAAPAADSPPVVEVPPASTTSIPTPAPLPSVPVPSTPAASAPVASPPVATPTTATPRELPSPPPTATPPVPPPASDQPIALADLDPATRNQLPPLKLSMHLWNETPSGRFVILDGQRLKEGDVLGEVVVERITRDGAVLVWRGGRLKIALQ</sequence>
<reference evidence="5" key="1">
    <citation type="journal article" date="2019" name="Int. J. Syst. Evol. Microbiol.">
        <title>The Global Catalogue of Microorganisms (GCM) 10K type strain sequencing project: providing services to taxonomists for standard genome sequencing and annotation.</title>
        <authorList>
            <consortium name="The Broad Institute Genomics Platform"/>
            <consortium name="The Broad Institute Genome Sequencing Center for Infectious Disease"/>
            <person name="Wu L."/>
            <person name="Ma J."/>
        </authorList>
    </citation>
    <scope>NUCLEOTIDE SEQUENCE [LARGE SCALE GENOMIC DNA]</scope>
    <source>
        <strain evidence="5">JCM 18204</strain>
    </source>
</reference>
<comment type="caution">
    <text evidence="4">The sequence shown here is derived from an EMBL/GenBank/DDBJ whole genome shotgun (WGS) entry which is preliminary data.</text>
</comment>
<evidence type="ECO:0000313" key="4">
    <source>
        <dbReference type="EMBL" id="GAA4791933.1"/>
    </source>
</evidence>
<keyword evidence="5" id="KW-1185">Reference proteome</keyword>
<organism evidence="4 5">
    <name type="scientific">Lysobacter hankyongensis</name>
    <dbReference type="NCBI Taxonomy" id="1176535"/>
    <lineage>
        <taxon>Bacteria</taxon>
        <taxon>Pseudomonadati</taxon>
        <taxon>Pseudomonadota</taxon>
        <taxon>Gammaproteobacteria</taxon>
        <taxon>Lysobacterales</taxon>
        <taxon>Lysobacteraceae</taxon>
        <taxon>Lysobacter</taxon>
    </lineage>
</organism>
<feature type="region of interest" description="Disordered" evidence="1">
    <location>
        <begin position="83"/>
        <end position="172"/>
    </location>
</feature>
<name>A0ABP9B8B8_9GAMM</name>
<gene>
    <name evidence="4" type="ORF">GCM10023307_16560</name>
</gene>
<accession>A0ABP9B8B8</accession>
<evidence type="ECO:0000256" key="1">
    <source>
        <dbReference type="SAM" id="MobiDB-lite"/>
    </source>
</evidence>
<protein>
    <recommendedName>
        <fullName evidence="3">Type II secretion system protein GspB C-terminal domain-containing protein</fullName>
    </recommendedName>
</protein>
<evidence type="ECO:0000259" key="3">
    <source>
        <dbReference type="Pfam" id="PF16537"/>
    </source>
</evidence>
<evidence type="ECO:0000313" key="5">
    <source>
        <dbReference type="Proteomes" id="UP001499959"/>
    </source>
</evidence>
<feature type="compositionally biased region" description="Pro residues" evidence="1">
    <location>
        <begin position="116"/>
        <end position="127"/>
    </location>
</feature>
<feature type="transmembrane region" description="Helical" evidence="2">
    <location>
        <begin position="40"/>
        <end position="62"/>
    </location>
</feature>
<evidence type="ECO:0000256" key="2">
    <source>
        <dbReference type="SAM" id="Phobius"/>
    </source>
</evidence>
<dbReference type="RefSeq" id="WP_345302851.1">
    <property type="nucleotide sequence ID" value="NZ_BAABJE010000007.1"/>
</dbReference>
<keyword evidence="2" id="KW-0812">Transmembrane</keyword>
<feature type="compositionally biased region" description="Pro residues" evidence="1">
    <location>
        <begin position="151"/>
        <end position="167"/>
    </location>
</feature>
<keyword evidence="2" id="KW-0472">Membrane</keyword>